<gene>
    <name evidence="1" type="ORF">LMF89_09445</name>
</gene>
<dbReference type="Proteomes" id="UP001165492">
    <property type="component" value="Unassembled WGS sequence"/>
</dbReference>
<proteinExistence type="predicted"/>
<comment type="caution">
    <text evidence="1">The sequence shown here is derived from an EMBL/GenBank/DDBJ whole genome shotgun (WGS) entry which is preliminary data.</text>
</comment>
<protein>
    <submittedName>
        <fullName evidence="1">2-amino-4-ketopentanoate thiolase</fullName>
    </submittedName>
</protein>
<sequence length="103" mass="11274">MSQAQKGDWVQIYQVILPVGERAPQVPAETAGVPLEMWVKGFLEEEQAQVGTDVTIRSLAGRLLQGQLVAIKPDYEVNYGFPQPELLTIGVELRAILEGNGNV</sequence>
<name>A0ABS8HST0_9FIRM</name>
<dbReference type="Pfam" id="PF22010">
    <property type="entry name" value="OrtA"/>
    <property type="match status" value="1"/>
</dbReference>
<evidence type="ECO:0000313" key="2">
    <source>
        <dbReference type="Proteomes" id="UP001165492"/>
    </source>
</evidence>
<dbReference type="EMBL" id="JAJHJB010000010">
    <property type="protein sequence ID" value="MCC5465584.1"/>
    <property type="molecule type" value="Genomic_DNA"/>
</dbReference>
<evidence type="ECO:0000313" key="1">
    <source>
        <dbReference type="EMBL" id="MCC5465584.1"/>
    </source>
</evidence>
<organism evidence="1 2">
    <name type="scientific">Pelosinus baikalensis</name>
    <dbReference type="NCBI Taxonomy" id="2892015"/>
    <lineage>
        <taxon>Bacteria</taxon>
        <taxon>Bacillati</taxon>
        <taxon>Bacillota</taxon>
        <taxon>Negativicutes</taxon>
        <taxon>Selenomonadales</taxon>
        <taxon>Sporomusaceae</taxon>
        <taxon>Pelosinus</taxon>
    </lineage>
</organism>
<keyword evidence="2" id="KW-1185">Reference proteome</keyword>
<reference evidence="1" key="1">
    <citation type="submission" date="2021-11" db="EMBL/GenBank/DDBJ databases">
        <title>Description of a new species Pelosinus isolated from the bottom sediments of Lake Baikal.</title>
        <authorList>
            <person name="Zakharyuk A."/>
        </authorList>
    </citation>
    <scope>NUCLEOTIDE SEQUENCE</scope>
    <source>
        <strain evidence="1">Bkl1</strain>
    </source>
</reference>
<dbReference type="NCBIfam" id="NF040739">
    <property type="entry name" value="ornith_OrtA"/>
    <property type="match status" value="1"/>
</dbReference>
<accession>A0ABS8HST0</accession>
<dbReference type="InterPro" id="IPR047755">
    <property type="entry name" value="OrtA"/>
</dbReference>
<dbReference type="RefSeq" id="WP_007952724.1">
    <property type="nucleotide sequence ID" value="NZ_JAJHJB010000010.1"/>
</dbReference>